<accession>A0A2T1D7L0</accession>
<dbReference type="OrthoDB" id="532785at2"/>
<dbReference type="RefSeq" id="WP_073074717.1">
    <property type="nucleotide sequence ID" value="NZ_MPPI01000044.1"/>
</dbReference>
<name>A0A2T1D7L0_9CYAN</name>
<reference evidence="1 2" key="1">
    <citation type="submission" date="2018-02" db="EMBL/GenBank/DDBJ databases">
        <authorList>
            <person name="Cohen D.B."/>
            <person name="Kent A.D."/>
        </authorList>
    </citation>
    <scope>NUCLEOTIDE SEQUENCE [LARGE SCALE GENOMIC DNA]</scope>
    <source>
        <strain evidence="1 2">ULC007</strain>
    </source>
</reference>
<dbReference type="STRING" id="1920490.GCA_001895925_02447"/>
<dbReference type="AlphaFoldDB" id="A0A2T1D7L0"/>
<reference evidence="1 2" key="2">
    <citation type="submission" date="2018-03" db="EMBL/GenBank/DDBJ databases">
        <title>The ancient ancestry and fast evolution of plastids.</title>
        <authorList>
            <person name="Moore K.R."/>
            <person name="Magnabosco C."/>
            <person name="Momper L."/>
            <person name="Gold D.A."/>
            <person name="Bosak T."/>
            <person name="Fournier G.P."/>
        </authorList>
    </citation>
    <scope>NUCLEOTIDE SEQUENCE [LARGE SCALE GENOMIC DNA]</scope>
    <source>
        <strain evidence="1 2">ULC007</strain>
    </source>
</reference>
<proteinExistence type="predicted"/>
<evidence type="ECO:0000313" key="1">
    <source>
        <dbReference type="EMBL" id="PSB16424.1"/>
    </source>
</evidence>
<sequence length="62" mass="6803">MSQDRNQTCSVCGVKILKMIGGDRVIFATGAHSTRAILWARVCQYTQKSGCINQNQNTTGQI</sequence>
<dbReference type="Proteomes" id="UP000238634">
    <property type="component" value="Unassembled WGS sequence"/>
</dbReference>
<dbReference type="EMBL" id="PVWG01000042">
    <property type="protein sequence ID" value="PSB16424.1"/>
    <property type="molecule type" value="Genomic_DNA"/>
</dbReference>
<organism evidence="1 2">
    <name type="scientific">Phormidesmis priestleyi ULC007</name>
    <dbReference type="NCBI Taxonomy" id="1920490"/>
    <lineage>
        <taxon>Bacteria</taxon>
        <taxon>Bacillati</taxon>
        <taxon>Cyanobacteriota</taxon>
        <taxon>Cyanophyceae</taxon>
        <taxon>Leptolyngbyales</taxon>
        <taxon>Leptolyngbyaceae</taxon>
        <taxon>Phormidesmis</taxon>
    </lineage>
</organism>
<comment type="caution">
    <text evidence="1">The sequence shown here is derived from an EMBL/GenBank/DDBJ whole genome shotgun (WGS) entry which is preliminary data.</text>
</comment>
<gene>
    <name evidence="1" type="ORF">C7B65_21665</name>
</gene>
<keyword evidence="2" id="KW-1185">Reference proteome</keyword>
<protein>
    <submittedName>
        <fullName evidence="1">Uncharacterized protein</fullName>
    </submittedName>
</protein>
<evidence type="ECO:0000313" key="2">
    <source>
        <dbReference type="Proteomes" id="UP000238634"/>
    </source>
</evidence>